<accession>A0A7S3V394</accession>
<keyword evidence="1" id="KW-0472">Membrane</keyword>
<protein>
    <submittedName>
        <fullName evidence="2">Uncharacterized protein</fullName>
    </submittedName>
</protein>
<evidence type="ECO:0000313" key="2">
    <source>
        <dbReference type="EMBL" id="CAE0449099.1"/>
    </source>
</evidence>
<reference evidence="2" key="1">
    <citation type="submission" date="2021-01" db="EMBL/GenBank/DDBJ databases">
        <authorList>
            <person name="Corre E."/>
            <person name="Pelletier E."/>
            <person name="Niang G."/>
            <person name="Scheremetjew M."/>
            <person name="Finn R."/>
            <person name="Kale V."/>
            <person name="Holt S."/>
            <person name="Cochrane G."/>
            <person name="Meng A."/>
            <person name="Brown T."/>
            <person name="Cohen L."/>
        </authorList>
    </citation>
    <scope>NUCLEOTIDE SEQUENCE</scope>
    <source>
        <strain evidence="2">GSBS06</strain>
    </source>
</reference>
<dbReference type="AlphaFoldDB" id="A0A7S3V394"/>
<feature type="transmembrane region" description="Helical" evidence="1">
    <location>
        <begin position="49"/>
        <end position="70"/>
    </location>
</feature>
<gene>
    <name evidence="2" type="ORF">ASTO00021_LOCUS19069</name>
</gene>
<keyword evidence="1" id="KW-0812">Transmembrane</keyword>
<keyword evidence="1" id="KW-1133">Transmembrane helix</keyword>
<feature type="transmembrane region" description="Helical" evidence="1">
    <location>
        <begin position="82"/>
        <end position="102"/>
    </location>
</feature>
<name>A0A7S3V394_9STRA</name>
<organism evidence="2">
    <name type="scientific">Aplanochytrium stocchinoi</name>
    <dbReference type="NCBI Taxonomy" id="215587"/>
    <lineage>
        <taxon>Eukaryota</taxon>
        <taxon>Sar</taxon>
        <taxon>Stramenopiles</taxon>
        <taxon>Bigyra</taxon>
        <taxon>Labyrinthulomycetes</taxon>
        <taxon>Thraustochytrida</taxon>
        <taxon>Thraustochytriidae</taxon>
        <taxon>Aplanochytrium</taxon>
    </lineage>
</organism>
<proteinExistence type="predicted"/>
<dbReference type="EMBL" id="HBIN01027119">
    <property type="protein sequence ID" value="CAE0449099.1"/>
    <property type="molecule type" value="Transcribed_RNA"/>
</dbReference>
<feature type="transmembrane region" description="Helical" evidence="1">
    <location>
        <begin position="114"/>
        <end position="130"/>
    </location>
</feature>
<feature type="transmembrane region" description="Helical" evidence="1">
    <location>
        <begin position="7"/>
        <end position="29"/>
    </location>
</feature>
<evidence type="ECO:0000256" key="1">
    <source>
        <dbReference type="SAM" id="Phobius"/>
    </source>
</evidence>
<sequence>MSLVKRVAYMILMTEGVTNMAIFGPLMYVFPEEFGIRPFIPEGVQVDGISRTFARMLGGMISTLGGYCLVQALRKGGDVEDIILSAFLVGDFLYVGSFANWAYHMNFWPATSEFNVLYGLLLPLCRIIYVKEKWMRSCNKHE</sequence>